<evidence type="ECO:0000313" key="3">
    <source>
        <dbReference type="Proteomes" id="UP001500194"/>
    </source>
</evidence>
<keyword evidence="3" id="KW-1185">Reference proteome</keyword>
<proteinExistence type="predicted"/>
<reference evidence="2 3" key="1">
    <citation type="journal article" date="2019" name="Int. J. Syst. Evol. Microbiol.">
        <title>The Global Catalogue of Microorganisms (GCM) 10K type strain sequencing project: providing services to taxonomists for standard genome sequencing and annotation.</title>
        <authorList>
            <consortium name="The Broad Institute Genomics Platform"/>
            <consortium name="The Broad Institute Genome Sequencing Center for Infectious Disease"/>
            <person name="Wu L."/>
            <person name="Ma J."/>
        </authorList>
    </citation>
    <scope>NUCLEOTIDE SEQUENCE [LARGE SCALE GENOMIC DNA]</scope>
    <source>
        <strain evidence="2 3">JCM 16327</strain>
    </source>
</reference>
<evidence type="ECO:0000256" key="1">
    <source>
        <dbReference type="SAM" id="Phobius"/>
    </source>
</evidence>
<feature type="transmembrane region" description="Helical" evidence="1">
    <location>
        <begin position="28"/>
        <end position="47"/>
    </location>
</feature>
<keyword evidence="1" id="KW-0812">Transmembrane</keyword>
<keyword evidence="1" id="KW-1133">Transmembrane helix</keyword>
<dbReference type="Pfam" id="PF09997">
    <property type="entry name" value="DUF2238"/>
    <property type="match status" value="1"/>
</dbReference>
<sequence>MNALLGLLVTFVPNALERDHGVVLGPLPALWVTLAVFLHSVGMLGLYDSVVWWDHLTHTFSAGVVAGAAYAVVHAVDLHTDAIYLPSPFVGVLLVVVTLGFGVLWETAEFVARDLATLLGFRPVLVVYGVEDAIVDLAYDALGGLLVAWFGTARLDRISREIEGRLQGR</sequence>
<comment type="caution">
    <text evidence="2">The sequence shown here is derived from an EMBL/GenBank/DDBJ whole genome shotgun (WGS) entry which is preliminary data.</text>
</comment>
<protein>
    <submittedName>
        <fullName evidence="2">Uncharacterized protein</fullName>
    </submittedName>
</protein>
<accession>A0AAV3SZT6</accession>
<dbReference type="InterPro" id="IPR014509">
    <property type="entry name" value="YjdF-like"/>
</dbReference>
<feature type="transmembrane region" description="Helical" evidence="1">
    <location>
        <begin position="82"/>
        <end position="105"/>
    </location>
</feature>
<name>A0AAV3SZT6_9EURY</name>
<evidence type="ECO:0000313" key="2">
    <source>
        <dbReference type="EMBL" id="GAA0647406.1"/>
    </source>
</evidence>
<gene>
    <name evidence="2" type="ORF">GCM10009019_07310</name>
</gene>
<keyword evidence="1" id="KW-0472">Membrane</keyword>
<dbReference type="EMBL" id="BAAADU010000002">
    <property type="protein sequence ID" value="GAA0647406.1"/>
    <property type="molecule type" value="Genomic_DNA"/>
</dbReference>
<organism evidence="2 3">
    <name type="scientific">Salarchaeum japonicum</name>
    <dbReference type="NCBI Taxonomy" id="555573"/>
    <lineage>
        <taxon>Archaea</taxon>
        <taxon>Methanobacteriati</taxon>
        <taxon>Methanobacteriota</taxon>
        <taxon>Stenosarchaea group</taxon>
        <taxon>Halobacteria</taxon>
        <taxon>Halobacteriales</taxon>
        <taxon>Halobacteriaceae</taxon>
    </lineage>
</organism>
<dbReference type="AlphaFoldDB" id="A0AAV3SZT6"/>
<feature type="transmembrane region" description="Helical" evidence="1">
    <location>
        <begin position="59"/>
        <end position="76"/>
    </location>
</feature>
<dbReference type="Proteomes" id="UP001500194">
    <property type="component" value="Unassembled WGS sequence"/>
</dbReference>